<evidence type="ECO:0000313" key="1">
    <source>
        <dbReference type="EMBL" id="PNC18860.1"/>
    </source>
</evidence>
<gene>
    <name evidence="1" type="ORF">CXU22_03430</name>
</gene>
<organism evidence="1 2">
    <name type="scientific">Akkermansia muciniphila</name>
    <dbReference type="NCBI Taxonomy" id="239935"/>
    <lineage>
        <taxon>Bacteria</taxon>
        <taxon>Pseudomonadati</taxon>
        <taxon>Verrucomicrobiota</taxon>
        <taxon>Verrucomicrobiia</taxon>
        <taxon>Verrucomicrobiales</taxon>
        <taxon>Akkermansiaceae</taxon>
        <taxon>Akkermansia</taxon>
    </lineage>
</organism>
<sequence>MIDHPPLDPSALHLHKKEMAFIDARFKENTDSRIIWQADHMIALVWHTPRGANFNLYIFKAFRREKDSFKEIGVYEVFSRYGYWDEKNIRFSSQGFEITLMADKDKTHVSHQFLYDLPNRIYYYRLDKEDRDSRNGEKPFTH</sequence>
<evidence type="ECO:0000313" key="2">
    <source>
        <dbReference type="Proteomes" id="UP000236000"/>
    </source>
</evidence>
<comment type="caution">
    <text evidence="1">The sequence shown here is derived from an EMBL/GenBank/DDBJ whole genome shotgun (WGS) entry which is preliminary data.</text>
</comment>
<name>A0A2N8HF11_9BACT</name>
<dbReference type="OrthoDB" id="9938173at2"/>
<dbReference type="RefSeq" id="WP_102712578.1">
    <property type="nucleotide sequence ID" value="NZ_PJKA01000006.1"/>
</dbReference>
<dbReference type="EMBL" id="PJKA01000006">
    <property type="protein sequence ID" value="PNC18860.1"/>
    <property type="molecule type" value="Genomic_DNA"/>
</dbReference>
<reference evidence="1 2" key="1">
    <citation type="journal article" date="2017" name="BMC Genomics">
        <title>Genome sequencing of 39 Akkermansia muciniphila isolates reveals its population structure, genomic and functional diverisity, and global distribution in mammalian gut microbiotas.</title>
        <authorList>
            <person name="Guo X."/>
            <person name="Li S."/>
            <person name="Zhang J."/>
            <person name="Wu F."/>
            <person name="Li X."/>
            <person name="Wu D."/>
            <person name="Zhang M."/>
            <person name="Ou Z."/>
            <person name="Jie Z."/>
            <person name="Yan Q."/>
            <person name="Li P."/>
            <person name="Yi J."/>
            <person name="Peng Y."/>
        </authorList>
    </citation>
    <scope>NUCLEOTIDE SEQUENCE [LARGE SCALE GENOMIC DNA]</scope>
    <source>
        <strain evidence="1 2">GP24</strain>
    </source>
</reference>
<dbReference type="Proteomes" id="UP000236000">
    <property type="component" value="Unassembled WGS sequence"/>
</dbReference>
<proteinExistence type="predicted"/>
<protein>
    <submittedName>
        <fullName evidence="1">Uncharacterized protein</fullName>
    </submittedName>
</protein>
<dbReference type="AlphaFoldDB" id="A0A2N8HF11"/>
<accession>A0A2N8HF11</accession>